<accession>A7T615</accession>
<feature type="disulfide bond" evidence="10">
    <location>
        <begin position="20"/>
        <end position="35"/>
    </location>
</feature>
<dbReference type="GO" id="GO:0016020">
    <property type="term" value="C:membrane"/>
    <property type="evidence" value="ECO:0007669"/>
    <property type="project" value="UniProtKB-SubCell"/>
</dbReference>
<evidence type="ECO:0000256" key="4">
    <source>
        <dbReference type="ARBA" id="ARBA00022737"/>
    </source>
</evidence>
<evidence type="ECO:0000256" key="5">
    <source>
        <dbReference type="ARBA" id="ARBA00022989"/>
    </source>
</evidence>
<dbReference type="Pfam" id="PF00057">
    <property type="entry name" value="Ldl_recept_a"/>
    <property type="match status" value="2"/>
</dbReference>
<dbReference type="InParanoid" id="A7T615"/>
<dbReference type="SUPFAM" id="SSF57424">
    <property type="entry name" value="LDL receptor-like module"/>
    <property type="match status" value="2"/>
</dbReference>
<feature type="disulfide bond" evidence="10">
    <location>
        <begin position="40"/>
        <end position="52"/>
    </location>
</feature>
<gene>
    <name evidence="11" type="ORF">NEMVEDRAFT_v1g147372</name>
</gene>
<dbReference type="EMBL" id="DS471388">
    <property type="protein sequence ID" value="EDO28594.1"/>
    <property type="molecule type" value="Genomic_DNA"/>
</dbReference>
<dbReference type="AlphaFoldDB" id="A7T615"/>
<evidence type="ECO:0000313" key="12">
    <source>
        <dbReference type="Proteomes" id="UP000001593"/>
    </source>
</evidence>
<keyword evidence="7 10" id="KW-1015">Disulfide bond</keyword>
<sequence>CASGMFQCHNQRCIQSSWRCDDRDDCGDNSDEKNCTRMTCDPSQHTCNNGQCIKASWLCDGASDCQDNSDEMNCRK</sequence>
<dbReference type="SMART" id="SM00192">
    <property type="entry name" value="LDLa"/>
    <property type="match status" value="2"/>
</dbReference>
<evidence type="ECO:0000256" key="10">
    <source>
        <dbReference type="PROSITE-ProRule" id="PRU00124"/>
    </source>
</evidence>
<feature type="disulfide bond" evidence="10">
    <location>
        <begin position="47"/>
        <end position="65"/>
    </location>
</feature>
<evidence type="ECO:0000313" key="11">
    <source>
        <dbReference type="EMBL" id="EDO28594.1"/>
    </source>
</evidence>
<proteinExistence type="predicted"/>
<evidence type="ECO:0000256" key="2">
    <source>
        <dbReference type="ARBA" id="ARBA00022692"/>
    </source>
</evidence>
<keyword evidence="3" id="KW-0732">Signal</keyword>
<keyword evidence="9" id="KW-0325">Glycoprotein</keyword>
<keyword evidence="4" id="KW-0677">Repeat</keyword>
<keyword evidence="8" id="KW-0675">Receptor</keyword>
<dbReference type="InterPro" id="IPR036055">
    <property type="entry name" value="LDL_receptor-like_sf"/>
</dbReference>
<dbReference type="CDD" id="cd00112">
    <property type="entry name" value="LDLa"/>
    <property type="match status" value="1"/>
</dbReference>
<evidence type="ECO:0000256" key="7">
    <source>
        <dbReference type="ARBA" id="ARBA00023157"/>
    </source>
</evidence>
<dbReference type="FunFam" id="4.10.400.10:FF:000034">
    <property type="entry name" value="Low-density lipoprotein receptor-related protein 2"/>
    <property type="match status" value="1"/>
</dbReference>
<dbReference type="Proteomes" id="UP000001593">
    <property type="component" value="Unassembled WGS sequence"/>
</dbReference>
<dbReference type="PANTHER" id="PTHR22722">
    <property type="entry name" value="LOW-DENSITY LIPOPROTEIN RECEPTOR-RELATED PROTEIN 2-RELATED"/>
    <property type="match status" value="1"/>
</dbReference>
<comment type="subcellular location">
    <subcellularLocation>
        <location evidence="1">Membrane</location>
        <topology evidence="1">Single-pass membrane protein</topology>
    </subcellularLocation>
</comment>
<keyword evidence="2" id="KW-0812">Transmembrane</keyword>
<dbReference type="eggNOG" id="KOG1215">
    <property type="taxonomic scope" value="Eukaryota"/>
</dbReference>
<dbReference type="Gene3D" id="4.10.400.10">
    <property type="entry name" value="Low-density Lipoprotein Receptor"/>
    <property type="match status" value="2"/>
</dbReference>
<keyword evidence="6" id="KW-0472">Membrane</keyword>
<dbReference type="PROSITE" id="PS01209">
    <property type="entry name" value="LDLRA_1"/>
    <property type="match status" value="2"/>
</dbReference>
<feature type="disulfide bond" evidence="10">
    <location>
        <begin position="1"/>
        <end position="13"/>
    </location>
</feature>
<keyword evidence="5" id="KW-1133">Transmembrane helix</keyword>
<evidence type="ECO:0000256" key="1">
    <source>
        <dbReference type="ARBA" id="ARBA00004167"/>
    </source>
</evidence>
<dbReference type="PRINTS" id="PR00261">
    <property type="entry name" value="LDLRECEPTOR"/>
</dbReference>
<keyword evidence="12" id="KW-1185">Reference proteome</keyword>
<organism evidence="11 12">
    <name type="scientific">Nematostella vectensis</name>
    <name type="common">Starlet sea anemone</name>
    <dbReference type="NCBI Taxonomy" id="45351"/>
    <lineage>
        <taxon>Eukaryota</taxon>
        <taxon>Metazoa</taxon>
        <taxon>Cnidaria</taxon>
        <taxon>Anthozoa</taxon>
        <taxon>Hexacorallia</taxon>
        <taxon>Actiniaria</taxon>
        <taxon>Edwardsiidae</taxon>
        <taxon>Nematostella</taxon>
    </lineage>
</organism>
<protein>
    <submittedName>
        <fullName evidence="11">Uncharacterized protein</fullName>
    </submittedName>
</protein>
<dbReference type="STRING" id="45351.A7T615"/>
<evidence type="ECO:0000256" key="6">
    <source>
        <dbReference type="ARBA" id="ARBA00023136"/>
    </source>
</evidence>
<evidence type="ECO:0000256" key="3">
    <source>
        <dbReference type="ARBA" id="ARBA00022729"/>
    </source>
</evidence>
<dbReference type="InterPro" id="IPR023415">
    <property type="entry name" value="LDLR_class-A_CS"/>
</dbReference>
<feature type="disulfide bond" evidence="10">
    <location>
        <begin position="59"/>
        <end position="74"/>
    </location>
</feature>
<evidence type="ECO:0000256" key="8">
    <source>
        <dbReference type="ARBA" id="ARBA00023170"/>
    </source>
</evidence>
<evidence type="ECO:0000256" key="9">
    <source>
        <dbReference type="ARBA" id="ARBA00023180"/>
    </source>
</evidence>
<name>A7T615_NEMVE</name>
<reference evidence="11 12" key="1">
    <citation type="journal article" date="2007" name="Science">
        <title>Sea anemone genome reveals ancestral eumetazoan gene repertoire and genomic organization.</title>
        <authorList>
            <person name="Putnam N.H."/>
            <person name="Srivastava M."/>
            <person name="Hellsten U."/>
            <person name="Dirks B."/>
            <person name="Chapman J."/>
            <person name="Salamov A."/>
            <person name="Terry A."/>
            <person name="Shapiro H."/>
            <person name="Lindquist E."/>
            <person name="Kapitonov V.V."/>
            <person name="Jurka J."/>
            <person name="Genikhovich G."/>
            <person name="Grigoriev I.V."/>
            <person name="Lucas S.M."/>
            <person name="Steele R.E."/>
            <person name="Finnerty J.R."/>
            <person name="Technau U."/>
            <person name="Martindale M.Q."/>
            <person name="Rokhsar D.S."/>
        </authorList>
    </citation>
    <scope>NUCLEOTIDE SEQUENCE [LARGE SCALE GENOMIC DNA]</scope>
    <source>
        <strain evidence="12">CH2 X CH6</strain>
    </source>
</reference>
<dbReference type="InterPro" id="IPR051221">
    <property type="entry name" value="LDLR-related"/>
</dbReference>
<dbReference type="FunFam" id="4.10.400.10:FF:000011">
    <property type="entry name" value="Low-density lipoprotein receptor-related protein 1"/>
    <property type="match status" value="1"/>
</dbReference>
<dbReference type="InterPro" id="IPR002172">
    <property type="entry name" value="LDrepeatLR_classA_rpt"/>
</dbReference>
<feature type="non-terminal residue" evidence="11">
    <location>
        <position position="76"/>
    </location>
</feature>
<dbReference type="PROSITE" id="PS50068">
    <property type="entry name" value="LDLRA_2"/>
    <property type="match status" value="2"/>
</dbReference>
<feature type="disulfide bond" evidence="10">
    <location>
        <begin position="8"/>
        <end position="26"/>
    </location>
</feature>
<dbReference type="HOGENOM" id="CLU_085098_3_3_1"/>
<dbReference type="OMA" id="DERACIC"/>